<evidence type="ECO:0000256" key="9">
    <source>
        <dbReference type="ARBA" id="ARBA00022679"/>
    </source>
</evidence>
<evidence type="ECO:0000256" key="3">
    <source>
        <dbReference type="ARBA" id="ARBA00012448"/>
    </source>
</evidence>
<evidence type="ECO:0000256" key="6">
    <source>
        <dbReference type="ARBA" id="ARBA00022645"/>
    </source>
</evidence>
<evidence type="ECO:0000256" key="15">
    <source>
        <dbReference type="ARBA" id="ARBA00022989"/>
    </source>
</evidence>
<keyword evidence="13" id="KW-0735">Signal-anchor</keyword>
<gene>
    <name evidence="26" type="ORF">H9872_03005</name>
</gene>
<dbReference type="GO" id="GO:0008658">
    <property type="term" value="F:penicillin binding"/>
    <property type="evidence" value="ECO:0007669"/>
    <property type="project" value="InterPro"/>
</dbReference>
<protein>
    <recommendedName>
        <fullName evidence="4">Penicillin-binding protein 1A</fullName>
        <ecNumber evidence="21">2.4.99.28</ecNumber>
        <ecNumber evidence="3">3.4.16.4</ecNumber>
    </recommendedName>
</protein>
<dbReference type="GO" id="GO:0006508">
    <property type="term" value="P:proteolysis"/>
    <property type="evidence" value="ECO:0007669"/>
    <property type="project" value="UniProtKB-KW"/>
</dbReference>
<dbReference type="EMBL" id="JAHLFQ010000058">
    <property type="protein sequence ID" value="MBU3803716.1"/>
    <property type="molecule type" value="Genomic_DNA"/>
</dbReference>
<comment type="function">
    <text evidence="1">Cell wall formation. Synthesis of cross-linked peptidoglycan from the lipid intermediates. The enzyme has a penicillin-insensitive transglycosylase N-terminal domain (formation of linear glycan strands) and a penicillin-sensitive transpeptidase C-terminal domain (cross-linking of the peptide subunits).</text>
</comment>
<sequence length="692" mass="77307">MISISRRTKKQISHLIVGSVGLGIAVISILTVAWGVSVIKTAPDIEEIQFPEVALTSFLYDAEGNELSSFSGEASGIYIPLSEIPIMMQQAVIAIEDARFYEHNGIDLVKIGKAMLINIESGSFSTGGTTITQQLVKRMIPAGNSWRRKVQEQYLAVQLEKLYSKDTILEYYLNTVGLSHGLNGVEAAANYYFGKSVNKLSLSEQVSIVAIIERPTYYDPITNPENNWRAVESILVAMEKQGYITEKEREVALQNPPYEAIQKVHEAQDSTEVRSYFVDEVYKEVLEDLQTERGLSELEAIRLMYSGGLQIYTTLDGTMQSIVERYMNDKSFYPNIDKYSLEYEVQFKALEGTSDHQSLSIVVSGEEEMREVIETKKKEWGITKNEQIQSESILLRPEPQAAFIVTDYRTGYIKALYGGRGEKVNLGFNYATQAKRQVGDLLMPLAVYAPALDINICTEETVLKDEAIEISLDNGSIYIPKNKDGIYSEKQMSIKEALANSVNTIACRVLYEGVGYDTSYDYLQRFGMKSLVEEDKTCALAIGATTNGVTVLELNAAYSTIANEGVYIKPTTYVKVVDAQGNILLDHSSESIMDKRSRVVIKEETAHQLTDMLQYAMSQETAMSEYFDSKEVAGKINSGKTKDILFSGYTPYLAATIWSGYSNPEYIDVHEGYEVKLWGSIMSEINKASIAE</sequence>
<dbReference type="GO" id="GO:0009002">
    <property type="term" value="F:serine-type D-Ala-D-Ala carboxypeptidase activity"/>
    <property type="evidence" value="ECO:0007669"/>
    <property type="project" value="UniProtKB-EC"/>
</dbReference>
<dbReference type="InterPro" id="IPR023346">
    <property type="entry name" value="Lysozyme-like_dom_sf"/>
</dbReference>
<evidence type="ECO:0000256" key="20">
    <source>
        <dbReference type="ARBA" id="ARBA00034000"/>
    </source>
</evidence>
<comment type="catalytic activity">
    <reaction evidence="22">
        <text>[GlcNAc-(1-&gt;4)-Mur2Ac(oyl-L-Ala-gamma-D-Glu-L-Lys-D-Ala-D-Ala)](n)-di-trans,octa-cis-undecaprenyl diphosphate + beta-D-GlcNAc-(1-&gt;4)-Mur2Ac(oyl-L-Ala-gamma-D-Glu-L-Lys-D-Ala-D-Ala)-di-trans,octa-cis-undecaprenyl diphosphate = [GlcNAc-(1-&gt;4)-Mur2Ac(oyl-L-Ala-gamma-D-Glu-L-Lys-D-Ala-D-Ala)](n+1)-di-trans,octa-cis-undecaprenyl diphosphate + di-trans,octa-cis-undecaprenyl diphosphate + H(+)</text>
        <dbReference type="Rhea" id="RHEA:23708"/>
        <dbReference type="Rhea" id="RHEA-COMP:9602"/>
        <dbReference type="Rhea" id="RHEA-COMP:9603"/>
        <dbReference type="ChEBI" id="CHEBI:15378"/>
        <dbReference type="ChEBI" id="CHEBI:58405"/>
        <dbReference type="ChEBI" id="CHEBI:60033"/>
        <dbReference type="ChEBI" id="CHEBI:78435"/>
        <dbReference type="EC" id="2.4.99.28"/>
    </reaction>
</comment>
<dbReference type="GO" id="GO:0030288">
    <property type="term" value="C:outer membrane-bounded periplasmic space"/>
    <property type="evidence" value="ECO:0007669"/>
    <property type="project" value="TreeGrafter"/>
</dbReference>
<dbReference type="GO" id="GO:0046677">
    <property type="term" value="P:response to antibiotic"/>
    <property type="evidence" value="ECO:0007669"/>
    <property type="project" value="UniProtKB-KW"/>
</dbReference>
<evidence type="ECO:0000256" key="19">
    <source>
        <dbReference type="ARBA" id="ARBA00023316"/>
    </source>
</evidence>
<feature type="transmembrane region" description="Helical" evidence="23">
    <location>
        <begin position="12"/>
        <end position="36"/>
    </location>
</feature>
<dbReference type="GO" id="GO:0009252">
    <property type="term" value="P:peptidoglycan biosynthetic process"/>
    <property type="evidence" value="ECO:0007669"/>
    <property type="project" value="UniProtKB-KW"/>
</dbReference>
<dbReference type="SUPFAM" id="SSF53955">
    <property type="entry name" value="Lysozyme-like"/>
    <property type="match status" value="1"/>
</dbReference>
<reference evidence="26" key="2">
    <citation type="submission" date="2021-04" db="EMBL/GenBank/DDBJ databases">
        <authorList>
            <person name="Gilroy R."/>
        </authorList>
    </citation>
    <scope>NUCLEOTIDE SEQUENCE</scope>
    <source>
        <strain evidence="26">B5-657</strain>
    </source>
</reference>
<accession>A0A9E2NKG7</accession>
<dbReference type="InterPro" id="IPR050396">
    <property type="entry name" value="Glycosyltr_51/Transpeptidase"/>
</dbReference>
<dbReference type="SUPFAM" id="SSF56601">
    <property type="entry name" value="beta-lactamase/transpeptidase-like"/>
    <property type="match status" value="1"/>
</dbReference>
<dbReference type="PANTHER" id="PTHR32282:SF11">
    <property type="entry name" value="PENICILLIN-BINDING PROTEIN 1B"/>
    <property type="match status" value="1"/>
</dbReference>
<comment type="caution">
    <text evidence="26">The sequence shown here is derived from an EMBL/GenBank/DDBJ whole genome shotgun (WGS) entry which is preliminary data.</text>
</comment>
<comment type="catalytic activity">
    <reaction evidence="20">
        <text>Preferential cleavage: (Ac)2-L-Lys-D-Ala-|-D-Ala. Also transpeptidation of peptidyl-alanyl moieties that are N-acyl substituents of D-alanine.</text>
        <dbReference type="EC" id="3.4.16.4"/>
    </reaction>
</comment>
<dbReference type="EC" id="2.4.99.28" evidence="21"/>
<keyword evidence="6" id="KW-0121">Carboxypeptidase</keyword>
<keyword evidence="14" id="KW-0573">Peptidoglycan synthesis</keyword>
<evidence type="ECO:0000256" key="22">
    <source>
        <dbReference type="ARBA" id="ARBA00049902"/>
    </source>
</evidence>
<dbReference type="InterPro" id="IPR036950">
    <property type="entry name" value="PBP_transglycosylase"/>
</dbReference>
<dbReference type="InterPro" id="IPR001264">
    <property type="entry name" value="Glyco_trans_51"/>
</dbReference>
<organism evidence="26 27">
    <name type="scientific">Candidatus Cellulosilyticum pullistercoris</name>
    <dbReference type="NCBI Taxonomy" id="2838521"/>
    <lineage>
        <taxon>Bacteria</taxon>
        <taxon>Bacillati</taxon>
        <taxon>Bacillota</taxon>
        <taxon>Clostridia</taxon>
        <taxon>Lachnospirales</taxon>
        <taxon>Cellulosilyticaceae</taxon>
        <taxon>Cellulosilyticum</taxon>
    </lineage>
</organism>
<evidence type="ECO:0000313" key="27">
    <source>
        <dbReference type="Proteomes" id="UP000824229"/>
    </source>
</evidence>
<dbReference type="InterPro" id="IPR012338">
    <property type="entry name" value="Beta-lactam/transpept-like"/>
</dbReference>
<evidence type="ECO:0000313" key="26">
    <source>
        <dbReference type="EMBL" id="MBU3803716.1"/>
    </source>
</evidence>
<evidence type="ECO:0000259" key="24">
    <source>
        <dbReference type="Pfam" id="PF00905"/>
    </source>
</evidence>
<dbReference type="Gene3D" id="1.10.3810.10">
    <property type="entry name" value="Biosynthetic peptidoglycan transglycosylase-like"/>
    <property type="match status" value="1"/>
</dbReference>
<keyword evidence="9" id="KW-0808">Transferase</keyword>
<keyword evidence="16 23" id="KW-0472">Membrane</keyword>
<feature type="domain" description="Glycosyl transferase family 51" evidence="25">
    <location>
        <begin position="64"/>
        <end position="238"/>
    </location>
</feature>
<dbReference type="Pfam" id="PF00912">
    <property type="entry name" value="Transgly"/>
    <property type="match status" value="1"/>
</dbReference>
<dbReference type="GO" id="GO:0071555">
    <property type="term" value="P:cell wall organization"/>
    <property type="evidence" value="ECO:0007669"/>
    <property type="project" value="UniProtKB-KW"/>
</dbReference>
<keyword evidence="17" id="KW-0046">Antibiotic resistance</keyword>
<evidence type="ECO:0000256" key="18">
    <source>
        <dbReference type="ARBA" id="ARBA00023268"/>
    </source>
</evidence>
<evidence type="ECO:0000256" key="5">
    <source>
        <dbReference type="ARBA" id="ARBA00022475"/>
    </source>
</evidence>
<dbReference type="AlphaFoldDB" id="A0A9E2NKG7"/>
<evidence type="ECO:0000256" key="16">
    <source>
        <dbReference type="ARBA" id="ARBA00023136"/>
    </source>
</evidence>
<evidence type="ECO:0000256" key="1">
    <source>
        <dbReference type="ARBA" id="ARBA00002624"/>
    </source>
</evidence>
<keyword evidence="8" id="KW-0328">Glycosyltransferase</keyword>
<evidence type="ECO:0000256" key="12">
    <source>
        <dbReference type="ARBA" id="ARBA00022960"/>
    </source>
</evidence>
<name>A0A9E2NKG7_9FIRM</name>
<keyword evidence="12" id="KW-0133">Cell shape</keyword>
<dbReference type="EC" id="3.4.16.4" evidence="3"/>
<evidence type="ECO:0000256" key="2">
    <source>
        <dbReference type="ARBA" id="ARBA00004401"/>
    </source>
</evidence>
<evidence type="ECO:0000256" key="10">
    <source>
        <dbReference type="ARBA" id="ARBA00022692"/>
    </source>
</evidence>
<evidence type="ECO:0000256" key="17">
    <source>
        <dbReference type="ARBA" id="ARBA00023251"/>
    </source>
</evidence>
<evidence type="ECO:0000256" key="21">
    <source>
        <dbReference type="ARBA" id="ARBA00044770"/>
    </source>
</evidence>
<keyword evidence="18" id="KW-0511">Multifunctional enzyme</keyword>
<keyword evidence="5" id="KW-1003">Cell membrane</keyword>
<evidence type="ECO:0000256" key="4">
    <source>
        <dbReference type="ARBA" id="ARBA00018638"/>
    </source>
</evidence>
<dbReference type="Pfam" id="PF00905">
    <property type="entry name" value="Transpeptidase"/>
    <property type="match status" value="1"/>
</dbReference>
<proteinExistence type="predicted"/>
<dbReference type="GO" id="GO:0008955">
    <property type="term" value="F:peptidoglycan glycosyltransferase activity"/>
    <property type="evidence" value="ECO:0007669"/>
    <property type="project" value="UniProtKB-EC"/>
</dbReference>
<keyword evidence="7" id="KW-0645">Protease</keyword>
<dbReference type="Proteomes" id="UP000824229">
    <property type="component" value="Unassembled WGS sequence"/>
</dbReference>
<evidence type="ECO:0000256" key="13">
    <source>
        <dbReference type="ARBA" id="ARBA00022968"/>
    </source>
</evidence>
<evidence type="ECO:0000256" key="23">
    <source>
        <dbReference type="SAM" id="Phobius"/>
    </source>
</evidence>
<dbReference type="GO" id="GO:0005886">
    <property type="term" value="C:plasma membrane"/>
    <property type="evidence" value="ECO:0007669"/>
    <property type="project" value="UniProtKB-SubCell"/>
</dbReference>
<feature type="domain" description="Penicillin-binding protein transpeptidase" evidence="24">
    <location>
        <begin position="402"/>
        <end position="635"/>
    </location>
</feature>
<keyword evidence="15 23" id="KW-1133">Transmembrane helix</keyword>
<comment type="subcellular location">
    <subcellularLocation>
        <location evidence="2">Cell membrane</location>
        <topology evidence="2">Single-pass type II membrane protein</topology>
    </subcellularLocation>
</comment>
<dbReference type="GO" id="GO:0008360">
    <property type="term" value="P:regulation of cell shape"/>
    <property type="evidence" value="ECO:0007669"/>
    <property type="project" value="UniProtKB-KW"/>
</dbReference>
<reference evidence="26" key="1">
    <citation type="journal article" date="2021" name="PeerJ">
        <title>Extensive microbial diversity within the chicken gut microbiome revealed by metagenomics and culture.</title>
        <authorList>
            <person name="Gilroy R."/>
            <person name="Ravi A."/>
            <person name="Getino M."/>
            <person name="Pursley I."/>
            <person name="Horton D.L."/>
            <person name="Alikhan N.F."/>
            <person name="Baker D."/>
            <person name="Gharbi K."/>
            <person name="Hall N."/>
            <person name="Watson M."/>
            <person name="Adriaenssens E.M."/>
            <person name="Foster-Nyarko E."/>
            <person name="Jarju S."/>
            <person name="Secka A."/>
            <person name="Antonio M."/>
            <person name="Oren A."/>
            <person name="Chaudhuri R.R."/>
            <person name="La Ragione R."/>
            <person name="Hildebrand F."/>
            <person name="Pallen M.J."/>
        </authorList>
    </citation>
    <scope>NUCLEOTIDE SEQUENCE</scope>
    <source>
        <strain evidence="26">B5-657</strain>
    </source>
</reference>
<dbReference type="Gene3D" id="3.40.710.10">
    <property type="entry name" value="DD-peptidase/beta-lactamase superfamily"/>
    <property type="match status" value="2"/>
</dbReference>
<dbReference type="InterPro" id="IPR001460">
    <property type="entry name" value="PCN-bd_Tpept"/>
</dbReference>
<evidence type="ECO:0000256" key="14">
    <source>
        <dbReference type="ARBA" id="ARBA00022984"/>
    </source>
</evidence>
<evidence type="ECO:0000256" key="11">
    <source>
        <dbReference type="ARBA" id="ARBA00022801"/>
    </source>
</evidence>
<keyword evidence="11" id="KW-0378">Hydrolase</keyword>
<keyword evidence="10 23" id="KW-0812">Transmembrane</keyword>
<evidence type="ECO:0000259" key="25">
    <source>
        <dbReference type="Pfam" id="PF00912"/>
    </source>
</evidence>
<dbReference type="PANTHER" id="PTHR32282">
    <property type="entry name" value="BINDING PROTEIN TRANSPEPTIDASE, PUTATIVE-RELATED"/>
    <property type="match status" value="1"/>
</dbReference>
<evidence type="ECO:0000256" key="7">
    <source>
        <dbReference type="ARBA" id="ARBA00022670"/>
    </source>
</evidence>
<keyword evidence="19" id="KW-0961">Cell wall biogenesis/degradation</keyword>
<evidence type="ECO:0000256" key="8">
    <source>
        <dbReference type="ARBA" id="ARBA00022676"/>
    </source>
</evidence>